<keyword evidence="5" id="KW-0408">Iron</keyword>
<dbReference type="PANTHER" id="PTHR30468:SF1">
    <property type="entry name" value="ALPHA-KETOGLUTARATE-DEPENDENT SULFONATE DIOXYGENASE"/>
    <property type="match status" value="1"/>
</dbReference>
<protein>
    <submittedName>
        <fullName evidence="7">TauD/TfdA family dioxygenase</fullName>
    </submittedName>
</protein>
<evidence type="ECO:0000259" key="6">
    <source>
        <dbReference type="Pfam" id="PF02668"/>
    </source>
</evidence>
<dbReference type="Gene3D" id="3.60.130.10">
    <property type="entry name" value="Clavaminate synthase-like"/>
    <property type="match status" value="1"/>
</dbReference>
<reference evidence="7" key="1">
    <citation type="submission" date="2022-10" db="EMBL/GenBank/DDBJ databases">
        <title>The complete genomes of actinobacterial strains from the NBC collection.</title>
        <authorList>
            <person name="Joergensen T.S."/>
            <person name="Alvarez Arevalo M."/>
            <person name="Sterndorff E.B."/>
            <person name="Faurdal D."/>
            <person name="Vuksanovic O."/>
            <person name="Mourched A.-S."/>
            <person name="Charusanti P."/>
            <person name="Shaw S."/>
            <person name="Blin K."/>
            <person name="Weber T."/>
        </authorList>
    </citation>
    <scope>NUCLEOTIDE SEQUENCE</scope>
    <source>
        <strain evidence="7">NBC_00003</strain>
    </source>
</reference>
<dbReference type="InterPro" id="IPR042098">
    <property type="entry name" value="TauD-like_sf"/>
</dbReference>
<dbReference type="GO" id="GO:0000908">
    <property type="term" value="F:taurine dioxygenase activity"/>
    <property type="evidence" value="ECO:0007669"/>
    <property type="project" value="TreeGrafter"/>
</dbReference>
<evidence type="ECO:0000256" key="3">
    <source>
        <dbReference type="ARBA" id="ARBA00022964"/>
    </source>
</evidence>
<dbReference type="EMBL" id="CP108318">
    <property type="protein sequence ID" value="WTW62619.1"/>
    <property type="molecule type" value="Genomic_DNA"/>
</dbReference>
<gene>
    <name evidence="7" type="ORF">OG549_19280</name>
</gene>
<accession>A0AAU2V656</accession>
<feature type="domain" description="TauD/TfdA-like" evidence="6">
    <location>
        <begin position="56"/>
        <end position="313"/>
    </location>
</feature>
<dbReference type="GO" id="GO:0046872">
    <property type="term" value="F:metal ion binding"/>
    <property type="evidence" value="ECO:0007669"/>
    <property type="project" value="UniProtKB-KW"/>
</dbReference>
<sequence>MTVTPTSPEATDADAELAAVRSLARRGIEGRADYHGPRLLRRLADGQQGGPYEHFEVRPSGPLIGAEIHGIDLRAALSDEVFEELDRALLEWKVLFFRDQDVTPEQQRAFASQWGTIEGHPFLPAGTGEDVVRLEKGKQNPGFENVWHYDFPWIERPPLGAVLRMVELPQHGGGDTLFADAAAAYDNLPDEVKARIDGLRTVNDFTPSANYRELMTDEQRAHFQQVYPPVEHPLVRTHPRTGRKTLFLTSIFTTHIAGLPADESEELLGYLFRQLEYPEYQVRFRWEAKSIAFWDNRAVQHYATSDYHPHRRVADRTAIAGDRPF</sequence>
<organism evidence="7">
    <name type="scientific">Streptomyces sp. NBC_00003</name>
    <dbReference type="NCBI Taxonomy" id="2903608"/>
    <lineage>
        <taxon>Bacteria</taxon>
        <taxon>Bacillati</taxon>
        <taxon>Actinomycetota</taxon>
        <taxon>Actinomycetes</taxon>
        <taxon>Kitasatosporales</taxon>
        <taxon>Streptomycetaceae</taxon>
        <taxon>Streptomyces</taxon>
    </lineage>
</organism>
<evidence type="ECO:0000256" key="5">
    <source>
        <dbReference type="ARBA" id="ARBA00023004"/>
    </source>
</evidence>
<dbReference type="AlphaFoldDB" id="A0AAU2V656"/>
<evidence type="ECO:0000256" key="4">
    <source>
        <dbReference type="ARBA" id="ARBA00023002"/>
    </source>
</evidence>
<dbReference type="InterPro" id="IPR003819">
    <property type="entry name" value="TauD/TfdA-like"/>
</dbReference>
<dbReference type="PANTHER" id="PTHR30468">
    <property type="entry name" value="ALPHA-KETOGLUTARATE-DEPENDENT SULFONATE DIOXYGENASE"/>
    <property type="match status" value="1"/>
</dbReference>
<dbReference type="SUPFAM" id="SSF51197">
    <property type="entry name" value="Clavaminate synthase-like"/>
    <property type="match status" value="1"/>
</dbReference>
<evidence type="ECO:0000256" key="2">
    <source>
        <dbReference type="ARBA" id="ARBA00022723"/>
    </source>
</evidence>
<evidence type="ECO:0000256" key="1">
    <source>
        <dbReference type="ARBA" id="ARBA00005896"/>
    </source>
</evidence>
<keyword evidence="4" id="KW-0560">Oxidoreductase</keyword>
<dbReference type="Pfam" id="PF02668">
    <property type="entry name" value="TauD"/>
    <property type="match status" value="1"/>
</dbReference>
<keyword evidence="3 7" id="KW-0223">Dioxygenase</keyword>
<proteinExistence type="inferred from homology"/>
<dbReference type="GO" id="GO:0006790">
    <property type="term" value="P:sulfur compound metabolic process"/>
    <property type="evidence" value="ECO:0007669"/>
    <property type="project" value="TreeGrafter"/>
</dbReference>
<keyword evidence="2" id="KW-0479">Metal-binding</keyword>
<dbReference type="GO" id="GO:0005737">
    <property type="term" value="C:cytoplasm"/>
    <property type="evidence" value="ECO:0007669"/>
    <property type="project" value="TreeGrafter"/>
</dbReference>
<dbReference type="InterPro" id="IPR051323">
    <property type="entry name" value="AtsK-like"/>
</dbReference>
<name>A0AAU2V656_9ACTN</name>
<evidence type="ECO:0000313" key="7">
    <source>
        <dbReference type="EMBL" id="WTW62619.1"/>
    </source>
</evidence>
<comment type="similarity">
    <text evidence="1">Belongs to the TfdA dioxygenase family.</text>
</comment>